<gene>
    <name evidence="2" type="ORF">C6Y45_01645</name>
</gene>
<evidence type="ECO:0000313" key="3">
    <source>
        <dbReference type="Proteomes" id="UP000240509"/>
    </source>
</evidence>
<sequence>MHNQDKDINPYAEFKGAKKEKDRKPVFRIIDYACYVFGTLLIIAMGTGWNPLPEEGYLGATFFFLAALYTGSHALEGGIDGKKRVVLMFGIPALIGLVTAILFVYVV</sequence>
<feature type="transmembrane region" description="Helical" evidence="1">
    <location>
        <begin position="87"/>
        <end position="106"/>
    </location>
</feature>
<dbReference type="EMBL" id="PZJJ01000002">
    <property type="protein sequence ID" value="PTL40109.1"/>
    <property type="molecule type" value="Genomic_DNA"/>
</dbReference>
<dbReference type="Proteomes" id="UP000240509">
    <property type="component" value="Unassembled WGS sequence"/>
</dbReference>
<organism evidence="2 3">
    <name type="scientific">Alkalicoccus saliphilus</name>
    <dbReference type="NCBI Taxonomy" id="200989"/>
    <lineage>
        <taxon>Bacteria</taxon>
        <taxon>Bacillati</taxon>
        <taxon>Bacillota</taxon>
        <taxon>Bacilli</taxon>
        <taxon>Bacillales</taxon>
        <taxon>Bacillaceae</taxon>
        <taxon>Alkalicoccus</taxon>
    </lineage>
</organism>
<dbReference type="OrthoDB" id="2972118at2"/>
<keyword evidence="1" id="KW-0472">Membrane</keyword>
<dbReference type="AlphaFoldDB" id="A0A2T4U9P0"/>
<proteinExistence type="predicted"/>
<feature type="transmembrane region" description="Helical" evidence="1">
    <location>
        <begin position="29"/>
        <end position="50"/>
    </location>
</feature>
<keyword evidence="1" id="KW-1133">Transmembrane helix</keyword>
<comment type="caution">
    <text evidence="2">The sequence shown here is derived from an EMBL/GenBank/DDBJ whole genome shotgun (WGS) entry which is preliminary data.</text>
</comment>
<keyword evidence="3" id="KW-1185">Reference proteome</keyword>
<reference evidence="2 3" key="1">
    <citation type="submission" date="2018-03" db="EMBL/GenBank/DDBJ databases">
        <title>Alkalicoccus saliphilus sp. nov., isolated from a mineral pool.</title>
        <authorList>
            <person name="Zhao B."/>
        </authorList>
    </citation>
    <scope>NUCLEOTIDE SEQUENCE [LARGE SCALE GENOMIC DNA]</scope>
    <source>
        <strain evidence="2 3">6AG</strain>
    </source>
</reference>
<accession>A0A2T4U9P0</accession>
<dbReference type="RefSeq" id="WP_107583286.1">
    <property type="nucleotide sequence ID" value="NZ_PZJJ01000002.1"/>
</dbReference>
<protein>
    <submittedName>
        <fullName evidence="2">Uncharacterized protein</fullName>
    </submittedName>
</protein>
<evidence type="ECO:0000313" key="2">
    <source>
        <dbReference type="EMBL" id="PTL40109.1"/>
    </source>
</evidence>
<name>A0A2T4U9P0_9BACI</name>
<keyword evidence="1" id="KW-0812">Transmembrane</keyword>
<feature type="transmembrane region" description="Helical" evidence="1">
    <location>
        <begin position="56"/>
        <end position="75"/>
    </location>
</feature>
<evidence type="ECO:0000256" key="1">
    <source>
        <dbReference type="SAM" id="Phobius"/>
    </source>
</evidence>